<feature type="transmembrane region" description="Helical" evidence="2">
    <location>
        <begin position="588"/>
        <end position="609"/>
    </location>
</feature>
<protein>
    <submittedName>
        <fullName evidence="3">Uncharacterized protein</fullName>
    </submittedName>
</protein>
<dbReference type="EMBL" id="MFVN01000015">
    <property type="protein sequence ID" value="OGI97281.1"/>
    <property type="molecule type" value="Genomic_DNA"/>
</dbReference>
<evidence type="ECO:0000256" key="2">
    <source>
        <dbReference type="SAM" id="Phobius"/>
    </source>
</evidence>
<feature type="compositionally biased region" description="Basic and acidic residues" evidence="1">
    <location>
        <begin position="946"/>
        <end position="974"/>
    </location>
</feature>
<feature type="region of interest" description="Disordered" evidence="1">
    <location>
        <begin position="144"/>
        <end position="176"/>
    </location>
</feature>
<dbReference type="AlphaFoldDB" id="A0A1F6XT66"/>
<feature type="region of interest" description="Disordered" evidence="1">
    <location>
        <begin position="938"/>
        <end position="974"/>
    </location>
</feature>
<keyword evidence="2" id="KW-0812">Transmembrane</keyword>
<feature type="transmembrane region" description="Helical" evidence="2">
    <location>
        <begin position="266"/>
        <end position="294"/>
    </location>
</feature>
<keyword evidence="2" id="KW-1133">Transmembrane helix</keyword>
<feature type="transmembrane region" description="Helical" evidence="2">
    <location>
        <begin position="426"/>
        <end position="446"/>
    </location>
</feature>
<organism evidence="3 4">
    <name type="scientific">Candidatus Nomurabacteria bacterium RIFCSPLOWO2_02_FULL_42_17</name>
    <dbReference type="NCBI Taxonomy" id="1801789"/>
    <lineage>
        <taxon>Bacteria</taxon>
        <taxon>Candidatus Nomuraibacteriota</taxon>
    </lineage>
</organism>
<evidence type="ECO:0000313" key="3">
    <source>
        <dbReference type="EMBL" id="OGI97281.1"/>
    </source>
</evidence>
<evidence type="ECO:0000256" key="1">
    <source>
        <dbReference type="SAM" id="MobiDB-lite"/>
    </source>
</evidence>
<evidence type="ECO:0000313" key="4">
    <source>
        <dbReference type="Proteomes" id="UP000177195"/>
    </source>
</evidence>
<proteinExistence type="predicted"/>
<feature type="transmembrane region" description="Helical" evidence="2">
    <location>
        <begin position="314"/>
        <end position="335"/>
    </location>
</feature>
<keyword evidence="2" id="KW-0472">Membrane</keyword>
<accession>A0A1F6XT66</accession>
<dbReference type="Proteomes" id="UP000177195">
    <property type="component" value="Unassembled WGS sequence"/>
</dbReference>
<feature type="transmembrane region" description="Helical" evidence="2">
    <location>
        <begin position="550"/>
        <end position="567"/>
    </location>
</feature>
<feature type="transmembrane region" description="Helical" evidence="2">
    <location>
        <begin position="452"/>
        <end position="475"/>
    </location>
</feature>
<feature type="transmembrane region" description="Helical" evidence="2">
    <location>
        <begin position="6"/>
        <end position="27"/>
    </location>
</feature>
<feature type="compositionally biased region" description="Basic and acidic residues" evidence="1">
    <location>
        <begin position="163"/>
        <end position="173"/>
    </location>
</feature>
<feature type="transmembrane region" description="Helical" evidence="2">
    <location>
        <begin position="342"/>
        <end position="364"/>
    </location>
</feature>
<comment type="caution">
    <text evidence="3">The sequence shown here is derived from an EMBL/GenBank/DDBJ whole genome shotgun (WGS) entry which is preliminary data.</text>
</comment>
<reference evidence="3 4" key="1">
    <citation type="journal article" date="2016" name="Nat. Commun.">
        <title>Thousands of microbial genomes shed light on interconnected biogeochemical processes in an aquifer system.</title>
        <authorList>
            <person name="Anantharaman K."/>
            <person name="Brown C.T."/>
            <person name="Hug L.A."/>
            <person name="Sharon I."/>
            <person name="Castelle C.J."/>
            <person name="Probst A.J."/>
            <person name="Thomas B.C."/>
            <person name="Singh A."/>
            <person name="Wilkins M.J."/>
            <person name="Karaoz U."/>
            <person name="Brodie E.L."/>
            <person name="Williams K.H."/>
            <person name="Hubbard S.S."/>
            <person name="Banfield J.F."/>
        </authorList>
    </citation>
    <scope>NUCLEOTIDE SEQUENCE [LARGE SCALE GENOMIC DNA]</scope>
</reference>
<name>A0A1F6XT66_9BACT</name>
<feature type="transmembrane region" description="Helical" evidence="2">
    <location>
        <begin position="496"/>
        <end position="514"/>
    </location>
</feature>
<gene>
    <name evidence="3" type="ORF">A3I25_02350</name>
</gene>
<sequence length="974" mass="105702">MTNHLFKNYIFLPILTAGFLLVLFFAAPHIARAVKMENVLKITTQQEGGDYVTDGLTITIDGYGSVENPGPKLGNTSVDFKVFIELTGEEGIKGTKGAGGYLETWNNGKIEKENNLGGWDAFYDDDIEDKSDGGIRIMVEEKPETGDEWKRVVSPQGLAPRLKQGDDSSKDVSENNPQLLTGNKIDFYQLVTGLEGGKTYRARIIAREEGTYNDASSRYFEFTAPTEEIEITPETAGSSETIFMAGEIDFDCSLASFSLKKCYAAYLFNGILWPVHLLTKGAAFFLDFLVGYAIDDNSYRAGFVERGWGIVRDIANIGFIFALIYVAFRTILGLAGGQTKKMIATLIVAALLINFSLFFTRVIIDVGNSLAHVFYNSIEVKNPNTGEDSPPLVEGRKNVALALVSKISIGSVLSAGGLTQDVNFGWYLLAIILVIVLEVLMIYVFFSVGLLFVGRVIGLWFSMIFAPVAFMSYALPEGINIPNFGHKDWWSDLLKQTFMAPLFIFFLYLIVMYLESPLSPGGSSAPGTASAAVATAANSLSGGQDFTQRFMGVVIPFAMMVVLIFAAKKVAVDFSGKMTGQINKAISGMAKTAVGVAGGVALGGAALAMRGTVGKFAAMKAADPDLQKRALAGDKGAQRKLDFYGGLSKKSFDARSTMLGKGIQEKTGMKFGGSVVDLMGAGEKSTQGGFRGAQERKVEKTHKEFKEKYALTDAGAAMQDKKSGEWETRYREALNQAKSKDPKLNEREFREKYEKGEEIKVGLFQKDNVRGEKRAGYETADEVNAGRRVQYAQMKSGRPMKNEDGEDVNKADLRGWWKRMGKRAGAGLGIGAAYGAAAGGVGVLPGAIMGGAIGVTLGGLSELKNIIGSSFKLGAQKLTEVGVKQKPATWKPNTWLGGAAKVFADVRIKEQNEVFAKIMRGKSKKDEFFDKFGEFVKEGEGGGENKGFRKKMDDFFGDGHKEKESGESKGGESH</sequence>